<dbReference type="CDD" id="cd00118">
    <property type="entry name" value="LysM"/>
    <property type="match status" value="1"/>
</dbReference>
<dbReference type="InterPro" id="IPR000189">
    <property type="entry name" value="Transglyc_AS"/>
</dbReference>
<dbReference type="Gene3D" id="3.10.350.10">
    <property type="entry name" value="LysM domain"/>
    <property type="match status" value="1"/>
</dbReference>
<gene>
    <name evidence="5" type="ORF">LMG26411_01413</name>
</gene>
<dbReference type="SUPFAM" id="SSF54106">
    <property type="entry name" value="LysM domain"/>
    <property type="match status" value="1"/>
</dbReference>
<sequence>MKFGRLLAVFASVALLAACASTPTPPGANASGAPTALTSTRSGKDPLNSLSVDKTLAPGAASMNPDQPGLDWLRGPSSDIWDRIRRGFAMQDLEGTLVDDRTQWYSQRPEYMERMVARSSRYLYHIVEELERRNMPTELALLPFVESAFNPQAQSSAKAAGMWQFIPSTGKTYNLKQNMFRDERRDVLASTDAALDYLARLYDMFGDWHLALAAYNWGEGAVSRAIARNQARGLPTDYASLTMPNETRYYVPKLQAVKNIIANPAAYGVRLPEIPDHPYFVTVTTSRDIDVTLAAKLANMSLEEFKALNPSFNRPVILGASNPQILLPFDNAERFQYNLNTYRGGLSSWTAVTVDNRERVEALAARLNVDPDTLREINSIPRGMRLKAGSTVMIPRSGHHDQDISATLADSAMLAMEPDLPDARRLVVRAGRRDTVTSVAHRYGVSPGQVQSWNKLSGTKLVAGQSLVLMVPVRAGGAGKATRTARAEPEADKPEVVRVSASGKGKGKAEGRKRMTVEAAPRQAASKGAGASRSAAAKSAPAVKASSKGTSKAAKAR</sequence>
<dbReference type="InterPro" id="IPR023346">
    <property type="entry name" value="Lysozyme-like_dom_sf"/>
</dbReference>
<comment type="similarity">
    <text evidence="1">Belongs to the transglycosylase Slt family.</text>
</comment>
<feature type="region of interest" description="Disordered" evidence="2">
    <location>
        <begin position="477"/>
        <end position="557"/>
    </location>
</feature>
<dbReference type="PROSITE" id="PS00922">
    <property type="entry name" value="TRANSGLYCOSYLASE"/>
    <property type="match status" value="1"/>
</dbReference>
<evidence type="ECO:0000313" key="6">
    <source>
        <dbReference type="Proteomes" id="UP000672657"/>
    </source>
</evidence>
<dbReference type="SUPFAM" id="SSF53955">
    <property type="entry name" value="Lysozyme-like"/>
    <property type="match status" value="1"/>
</dbReference>
<dbReference type="Gene3D" id="1.10.530.10">
    <property type="match status" value="1"/>
</dbReference>
<dbReference type="SMART" id="SM00257">
    <property type="entry name" value="LysM"/>
    <property type="match status" value="2"/>
</dbReference>
<dbReference type="RefSeq" id="WP_211952578.1">
    <property type="nucleotide sequence ID" value="NZ_CAJPVI010000006.1"/>
</dbReference>
<dbReference type="Proteomes" id="UP000672657">
    <property type="component" value="Unassembled WGS sequence"/>
</dbReference>
<organism evidence="5 6">
    <name type="scientific">Cupriavidus numazuensis</name>
    <dbReference type="NCBI Taxonomy" id="221992"/>
    <lineage>
        <taxon>Bacteria</taxon>
        <taxon>Pseudomonadati</taxon>
        <taxon>Pseudomonadota</taxon>
        <taxon>Betaproteobacteria</taxon>
        <taxon>Burkholderiales</taxon>
        <taxon>Burkholderiaceae</taxon>
        <taxon>Cupriavidus</taxon>
    </lineage>
</organism>
<comment type="caution">
    <text evidence="5">The sequence shown here is derived from an EMBL/GenBank/DDBJ whole genome shotgun (WGS) entry which is preliminary data.</text>
</comment>
<feature type="signal peptide" evidence="3">
    <location>
        <begin position="1"/>
        <end position="30"/>
    </location>
</feature>
<feature type="region of interest" description="Disordered" evidence="2">
    <location>
        <begin position="23"/>
        <end position="52"/>
    </location>
</feature>
<dbReference type="PANTHER" id="PTHR37423:SF2">
    <property type="entry name" value="MEMBRANE-BOUND LYTIC MUREIN TRANSGLYCOSYLASE C"/>
    <property type="match status" value="1"/>
</dbReference>
<keyword evidence="3" id="KW-0732">Signal</keyword>
<dbReference type="InterPro" id="IPR036779">
    <property type="entry name" value="LysM_dom_sf"/>
</dbReference>
<name>A0ABM8TDR5_9BURK</name>
<feature type="compositionally biased region" description="Basic and acidic residues" evidence="2">
    <location>
        <begin position="507"/>
        <end position="516"/>
    </location>
</feature>
<dbReference type="PROSITE" id="PS51257">
    <property type="entry name" value="PROKAR_LIPOPROTEIN"/>
    <property type="match status" value="1"/>
</dbReference>
<feature type="domain" description="LysM" evidence="4">
    <location>
        <begin position="426"/>
        <end position="469"/>
    </location>
</feature>
<evidence type="ECO:0000256" key="2">
    <source>
        <dbReference type="SAM" id="MobiDB-lite"/>
    </source>
</evidence>
<dbReference type="CDD" id="cd16894">
    <property type="entry name" value="MltD-like"/>
    <property type="match status" value="1"/>
</dbReference>
<protein>
    <recommendedName>
        <fullName evidence="4">LysM domain-containing protein</fullName>
    </recommendedName>
</protein>
<reference evidence="5 6" key="1">
    <citation type="submission" date="2021-03" db="EMBL/GenBank/DDBJ databases">
        <authorList>
            <person name="Peeters C."/>
        </authorList>
    </citation>
    <scope>NUCLEOTIDE SEQUENCE [LARGE SCALE GENOMIC DNA]</scope>
    <source>
        <strain evidence="5 6">LMG 26411</strain>
    </source>
</reference>
<proteinExistence type="inferred from homology"/>
<dbReference type="EMBL" id="CAJPVI010000006">
    <property type="protein sequence ID" value="CAG2137564.1"/>
    <property type="molecule type" value="Genomic_DNA"/>
</dbReference>
<evidence type="ECO:0000259" key="4">
    <source>
        <dbReference type="PROSITE" id="PS51782"/>
    </source>
</evidence>
<feature type="compositionally biased region" description="Low complexity" evidence="2">
    <location>
        <begin position="524"/>
        <end position="557"/>
    </location>
</feature>
<accession>A0ABM8TDR5</accession>
<evidence type="ECO:0000256" key="1">
    <source>
        <dbReference type="ARBA" id="ARBA00007734"/>
    </source>
</evidence>
<evidence type="ECO:0000313" key="5">
    <source>
        <dbReference type="EMBL" id="CAG2137564.1"/>
    </source>
</evidence>
<evidence type="ECO:0000256" key="3">
    <source>
        <dbReference type="SAM" id="SignalP"/>
    </source>
</evidence>
<dbReference type="InterPro" id="IPR018392">
    <property type="entry name" value="LysM"/>
</dbReference>
<dbReference type="PROSITE" id="PS51782">
    <property type="entry name" value="LYSM"/>
    <property type="match status" value="1"/>
</dbReference>
<dbReference type="InterPro" id="IPR008258">
    <property type="entry name" value="Transglycosylase_SLT_dom_1"/>
</dbReference>
<dbReference type="PANTHER" id="PTHR37423">
    <property type="entry name" value="SOLUBLE LYTIC MUREIN TRANSGLYCOSYLASE-RELATED"/>
    <property type="match status" value="1"/>
</dbReference>
<dbReference type="Pfam" id="PF01476">
    <property type="entry name" value="LysM"/>
    <property type="match status" value="2"/>
</dbReference>
<feature type="compositionally biased region" description="Basic and acidic residues" evidence="2">
    <location>
        <begin position="485"/>
        <end position="496"/>
    </location>
</feature>
<feature type="chain" id="PRO_5046805782" description="LysM domain-containing protein" evidence="3">
    <location>
        <begin position="31"/>
        <end position="557"/>
    </location>
</feature>
<keyword evidence="6" id="KW-1185">Reference proteome</keyword>
<dbReference type="Pfam" id="PF01464">
    <property type="entry name" value="SLT"/>
    <property type="match status" value="1"/>
</dbReference>